<evidence type="ECO:0000256" key="1">
    <source>
        <dbReference type="ARBA" id="ARBA00005495"/>
    </source>
</evidence>
<accession>A0A3M2RYN2</accession>
<evidence type="ECO:0000313" key="7">
    <source>
        <dbReference type="Proteomes" id="UP000277212"/>
    </source>
</evidence>
<gene>
    <name evidence="6" type="ORF">CDV36_009952</name>
</gene>
<dbReference type="InterPro" id="IPR006913">
    <property type="entry name" value="CENP-V/GFA"/>
</dbReference>
<dbReference type="GO" id="GO:0046872">
    <property type="term" value="F:metal ion binding"/>
    <property type="evidence" value="ECO:0007669"/>
    <property type="project" value="UniProtKB-KW"/>
</dbReference>
<sequence>MSVSTNGGCSCGNLKYSFDGEPVAIATCHCTACRRSTSSAFSTSLLVPVPAFPPLAGTPSTYARQGDSGSDVTDHFCPTCGSLIYVISKSAPGLVFLKAGSLDDLSLNDTKFRPRVEIYCKNKYSWVSAVEGAAVFDGAMPA</sequence>
<keyword evidence="7" id="KW-1185">Reference proteome</keyword>
<keyword evidence="2" id="KW-0479">Metal-binding</keyword>
<evidence type="ECO:0000313" key="6">
    <source>
        <dbReference type="EMBL" id="RMJ10416.1"/>
    </source>
</evidence>
<dbReference type="SUPFAM" id="SSF51316">
    <property type="entry name" value="Mss4-like"/>
    <property type="match status" value="1"/>
</dbReference>
<dbReference type="AlphaFoldDB" id="A0A3M2RYN2"/>
<comment type="caution">
    <text evidence="6">The sequence shown here is derived from an EMBL/GenBank/DDBJ whole genome shotgun (WGS) entry which is preliminary data.</text>
</comment>
<dbReference type="Gene3D" id="3.90.1590.10">
    <property type="entry name" value="glutathione-dependent formaldehyde- activating enzyme (gfa)"/>
    <property type="match status" value="1"/>
</dbReference>
<dbReference type="PANTHER" id="PTHR33337:SF40">
    <property type="entry name" value="CENP-V_GFA DOMAIN-CONTAINING PROTEIN-RELATED"/>
    <property type="match status" value="1"/>
</dbReference>
<evidence type="ECO:0000256" key="3">
    <source>
        <dbReference type="ARBA" id="ARBA00022833"/>
    </source>
</evidence>
<keyword evidence="3" id="KW-0862">Zinc</keyword>
<dbReference type="Pfam" id="PF04828">
    <property type="entry name" value="GFA"/>
    <property type="match status" value="1"/>
</dbReference>
<organism evidence="6 7">
    <name type="scientific">Fusarium kuroshium</name>
    <dbReference type="NCBI Taxonomy" id="2010991"/>
    <lineage>
        <taxon>Eukaryota</taxon>
        <taxon>Fungi</taxon>
        <taxon>Dikarya</taxon>
        <taxon>Ascomycota</taxon>
        <taxon>Pezizomycotina</taxon>
        <taxon>Sordariomycetes</taxon>
        <taxon>Hypocreomycetidae</taxon>
        <taxon>Hypocreales</taxon>
        <taxon>Nectriaceae</taxon>
        <taxon>Fusarium</taxon>
        <taxon>Fusarium solani species complex</taxon>
    </lineage>
</organism>
<reference evidence="6 7" key="1">
    <citation type="submission" date="2017-06" db="EMBL/GenBank/DDBJ databases">
        <title>Comparative genomic analysis of Ambrosia Fusariam Clade fungi.</title>
        <authorList>
            <person name="Stajich J.E."/>
            <person name="Carrillo J."/>
            <person name="Kijimoto T."/>
            <person name="Eskalen A."/>
            <person name="O'Donnell K."/>
            <person name="Kasson M."/>
        </authorList>
    </citation>
    <scope>NUCLEOTIDE SEQUENCE [LARGE SCALE GENOMIC DNA]</scope>
    <source>
        <strain evidence="6">UCR3666</strain>
    </source>
</reference>
<keyword evidence="4" id="KW-0456">Lyase</keyword>
<dbReference type="InterPro" id="IPR011057">
    <property type="entry name" value="Mss4-like_sf"/>
</dbReference>
<protein>
    <recommendedName>
        <fullName evidence="5">CENP-V/GFA domain-containing protein</fullName>
    </recommendedName>
</protein>
<evidence type="ECO:0000256" key="4">
    <source>
        <dbReference type="ARBA" id="ARBA00023239"/>
    </source>
</evidence>
<name>A0A3M2RYN2_9HYPO</name>
<comment type="similarity">
    <text evidence="1">Belongs to the Gfa family.</text>
</comment>
<dbReference type="PANTHER" id="PTHR33337">
    <property type="entry name" value="GFA DOMAIN-CONTAINING PROTEIN"/>
    <property type="match status" value="1"/>
</dbReference>
<dbReference type="EMBL" id="NKUJ01000204">
    <property type="protein sequence ID" value="RMJ10416.1"/>
    <property type="molecule type" value="Genomic_DNA"/>
</dbReference>
<evidence type="ECO:0000256" key="2">
    <source>
        <dbReference type="ARBA" id="ARBA00022723"/>
    </source>
</evidence>
<feature type="domain" description="CENP-V/GFA" evidence="5">
    <location>
        <begin position="5"/>
        <end position="125"/>
    </location>
</feature>
<dbReference type="GO" id="GO:0016846">
    <property type="term" value="F:carbon-sulfur lyase activity"/>
    <property type="evidence" value="ECO:0007669"/>
    <property type="project" value="InterPro"/>
</dbReference>
<dbReference type="Proteomes" id="UP000277212">
    <property type="component" value="Unassembled WGS sequence"/>
</dbReference>
<proteinExistence type="inferred from homology"/>
<dbReference type="PROSITE" id="PS51891">
    <property type="entry name" value="CENP_V_GFA"/>
    <property type="match status" value="1"/>
</dbReference>
<evidence type="ECO:0000259" key="5">
    <source>
        <dbReference type="PROSITE" id="PS51891"/>
    </source>
</evidence>
<dbReference type="OrthoDB" id="428768at2759"/>